<dbReference type="InterPro" id="IPR011250">
    <property type="entry name" value="OMP/PagP_B-barrel"/>
</dbReference>
<dbReference type="RefSeq" id="WP_080887355.1">
    <property type="nucleotide sequence ID" value="NZ_LT828648.1"/>
</dbReference>
<keyword evidence="5" id="KW-1185">Reference proteome</keyword>
<feature type="domain" description="Outer membrane protein beta-barrel" evidence="3">
    <location>
        <begin position="64"/>
        <end position="241"/>
    </location>
</feature>
<sequence length="241" mass="26426">MNHRHDISRDQAWPQSGLAVLWVLALCVGVSILPGMVTESVADDSLRSKKWEILLSPQYTLTKNLGFTGGTTAKIDDTWGFGLQIGYNFNEHWNLGGFFSWSQPDYQAVVQPAPGNSGPARNISGNLQMNTFGGVLTYNVLSGPLTPYVEGSLAGTYINTDIADGPPVSGCYWDPWFGYICGTTQPTKSGTFMTYGVGGGLRWDINRYFLVRGGVRQQWIDLSNTGIPGFTTFKLDIGFKF</sequence>
<keyword evidence="1" id="KW-0732">Signal</keyword>
<evidence type="ECO:0000256" key="2">
    <source>
        <dbReference type="SAM" id="Phobius"/>
    </source>
</evidence>
<dbReference type="Pfam" id="PF13505">
    <property type="entry name" value="OMP_b-brl"/>
    <property type="match status" value="1"/>
</dbReference>
<dbReference type="InterPro" id="IPR027385">
    <property type="entry name" value="Beta-barrel_OMP"/>
</dbReference>
<name>A0A1W1I7R8_9BACT</name>
<dbReference type="KEGG" id="nja:NSJP_2889"/>
<keyword evidence="2" id="KW-1133">Transmembrane helix</keyword>
<dbReference type="STRING" id="1325564.NSJP_2889"/>
<dbReference type="Gene3D" id="2.40.160.20">
    <property type="match status" value="1"/>
</dbReference>
<protein>
    <submittedName>
        <fullName evidence="4">Putative Lipoprotein</fullName>
    </submittedName>
</protein>
<keyword evidence="2" id="KW-0812">Transmembrane</keyword>
<evidence type="ECO:0000313" key="5">
    <source>
        <dbReference type="Proteomes" id="UP000192042"/>
    </source>
</evidence>
<evidence type="ECO:0000313" key="4">
    <source>
        <dbReference type="EMBL" id="SLM49056.1"/>
    </source>
</evidence>
<dbReference type="OrthoDB" id="6077429at2"/>
<keyword evidence="4" id="KW-0449">Lipoprotein</keyword>
<evidence type="ECO:0000259" key="3">
    <source>
        <dbReference type="Pfam" id="PF13505"/>
    </source>
</evidence>
<dbReference type="EMBL" id="LT828648">
    <property type="protein sequence ID" value="SLM49056.1"/>
    <property type="molecule type" value="Genomic_DNA"/>
</dbReference>
<dbReference type="AlphaFoldDB" id="A0A1W1I7R8"/>
<accession>A0A1W1I7R8</accession>
<keyword evidence="2" id="KW-0472">Membrane</keyword>
<evidence type="ECO:0000256" key="1">
    <source>
        <dbReference type="ARBA" id="ARBA00022729"/>
    </source>
</evidence>
<dbReference type="SUPFAM" id="SSF56925">
    <property type="entry name" value="OMPA-like"/>
    <property type="match status" value="1"/>
</dbReference>
<reference evidence="4 5" key="1">
    <citation type="submission" date="2017-03" db="EMBL/GenBank/DDBJ databases">
        <authorList>
            <person name="Afonso C.L."/>
            <person name="Miller P.J."/>
            <person name="Scott M.A."/>
            <person name="Spackman E."/>
            <person name="Goraichik I."/>
            <person name="Dimitrov K.M."/>
            <person name="Suarez D.L."/>
            <person name="Swayne D.E."/>
        </authorList>
    </citation>
    <scope>NUCLEOTIDE SEQUENCE [LARGE SCALE GENOMIC DNA]</scope>
    <source>
        <strain evidence="4">Genome sequencing of Nitrospira japonica strain NJ11</strain>
    </source>
</reference>
<gene>
    <name evidence="4" type="ORF">NSJP_2889</name>
</gene>
<dbReference type="Proteomes" id="UP000192042">
    <property type="component" value="Chromosome I"/>
</dbReference>
<feature type="transmembrane region" description="Helical" evidence="2">
    <location>
        <begin position="20"/>
        <end position="42"/>
    </location>
</feature>
<organism evidence="4 5">
    <name type="scientific">Nitrospira japonica</name>
    <dbReference type="NCBI Taxonomy" id="1325564"/>
    <lineage>
        <taxon>Bacteria</taxon>
        <taxon>Pseudomonadati</taxon>
        <taxon>Nitrospirota</taxon>
        <taxon>Nitrospiria</taxon>
        <taxon>Nitrospirales</taxon>
        <taxon>Nitrospiraceae</taxon>
        <taxon>Nitrospira</taxon>
    </lineage>
</organism>
<proteinExistence type="predicted"/>